<accession>G3A3U0</accession>
<sequence length="30" mass="3509">MAPHISIVFLSVNIVIPYQYQRRISTLDHP</sequence>
<reference evidence="1" key="1">
    <citation type="journal article" date="2011" name="PLoS ONE">
        <title>Ralstonia syzygii, the Blood Disease Bacterium and some Asian R. solanacearum strains form a single genomic species despite divergent lifestyles.</title>
        <authorList>
            <person name="Remenant B."/>
            <person name="de Cambiaire J.C."/>
            <person name="Cellier G."/>
            <person name="Jacobs J.M."/>
            <person name="Mangenot S."/>
            <person name="Barbe V."/>
            <person name="Lajus A."/>
            <person name="Vallenet D."/>
            <person name="Medigue C."/>
            <person name="Fegan M."/>
            <person name="Allen C."/>
            <person name="Prior P."/>
        </authorList>
    </citation>
    <scope>NUCLEOTIDE SEQUENCE</scope>
    <source>
        <strain evidence="1">R24</strain>
    </source>
</reference>
<organism evidence="1">
    <name type="scientific">Ralstonia syzygii R24</name>
    <dbReference type="NCBI Taxonomy" id="907261"/>
    <lineage>
        <taxon>Bacteria</taxon>
        <taxon>Pseudomonadati</taxon>
        <taxon>Pseudomonadota</taxon>
        <taxon>Betaproteobacteria</taxon>
        <taxon>Burkholderiales</taxon>
        <taxon>Burkholderiaceae</taxon>
        <taxon>Ralstonia</taxon>
        <taxon>Ralstonia solanacearum species complex</taxon>
    </lineage>
</organism>
<evidence type="ECO:0000313" key="1">
    <source>
        <dbReference type="EMBL" id="CCA88551.1"/>
    </source>
</evidence>
<reference evidence="1" key="2">
    <citation type="submission" date="2011-04" db="EMBL/GenBank/DDBJ databases">
        <authorList>
            <person name="Genoscope - CEA"/>
        </authorList>
    </citation>
    <scope>NUCLEOTIDE SEQUENCE</scope>
    <source>
        <strain evidence="1">R24</strain>
    </source>
</reference>
<protein>
    <submittedName>
        <fullName evidence="1">Uncharacterized protein</fullName>
    </submittedName>
</protein>
<dbReference type="AlphaFoldDB" id="G3A3U0"/>
<gene>
    <name evidence="1" type="ORF">RALSY_30296</name>
</gene>
<name>G3A3U0_9RALS</name>
<proteinExistence type="predicted"/>
<dbReference type="EMBL" id="FR854088">
    <property type="protein sequence ID" value="CCA88551.1"/>
    <property type="molecule type" value="Genomic_DNA"/>
</dbReference>